<dbReference type="EMBL" id="BSNI01000002">
    <property type="protein sequence ID" value="GLQ17000.1"/>
    <property type="molecule type" value="Genomic_DNA"/>
</dbReference>
<keyword evidence="1" id="KW-0732">Signal</keyword>
<protein>
    <recommendedName>
        <fullName evidence="4">Avidin family protein</fullName>
    </recommendedName>
</protein>
<name>A0ABQ5URQ3_9HYPH</name>
<proteinExistence type="predicted"/>
<gene>
    <name evidence="2" type="ORF">GCM10007879_12490</name>
</gene>
<organism evidence="2 3">
    <name type="scientific">Maritalea porphyrae</name>
    <dbReference type="NCBI Taxonomy" id="880732"/>
    <lineage>
        <taxon>Bacteria</taxon>
        <taxon>Pseudomonadati</taxon>
        <taxon>Pseudomonadota</taxon>
        <taxon>Alphaproteobacteria</taxon>
        <taxon>Hyphomicrobiales</taxon>
        <taxon>Devosiaceae</taxon>
        <taxon>Maritalea</taxon>
    </lineage>
</organism>
<accession>A0ABQ5URQ3</accession>
<dbReference type="RefSeq" id="WP_284362834.1">
    <property type="nucleotide sequence ID" value="NZ_BSNI01000002.1"/>
</dbReference>
<dbReference type="Proteomes" id="UP001161405">
    <property type="component" value="Unassembled WGS sequence"/>
</dbReference>
<feature type="chain" id="PRO_5047519302" description="Avidin family protein" evidence="1">
    <location>
        <begin position="26"/>
        <end position="122"/>
    </location>
</feature>
<evidence type="ECO:0000313" key="2">
    <source>
        <dbReference type="EMBL" id="GLQ17000.1"/>
    </source>
</evidence>
<keyword evidence="3" id="KW-1185">Reference proteome</keyword>
<feature type="signal peptide" evidence="1">
    <location>
        <begin position="1"/>
        <end position="25"/>
    </location>
</feature>
<evidence type="ECO:0008006" key="4">
    <source>
        <dbReference type="Google" id="ProtNLM"/>
    </source>
</evidence>
<evidence type="ECO:0000256" key="1">
    <source>
        <dbReference type="SAM" id="SignalP"/>
    </source>
</evidence>
<evidence type="ECO:0000313" key="3">
    <source>
        <dbReference type="Proteomes" id="UP001161405"/>
    </source>
</evidence>
<comment type="caution">
    <text evidence="2">The sequence shown here is derived from an EMBL/GenBank/DDBJ whole genome shotgun (WGS) entry which is preliminary data.</text>
</comment>
<sequence>MNLISKTIAVAGLLTAGMLGSAALAQSGAEGTFTIYNDTAGNVVVGFYTNDGTGWSNNWLGDHMMPGQSASAEFFAETGSCDQLFQVGWLGGDGSEVMDEPISIDICQATNVYLGDNEIKFD</sequence>
<reference evidence="2" key="2">
    <citation type="submission" date="2023-01" db="EMBL/GenBank/DDBJ databases">
        <title>Draft genome sequence of Maritalea porphyrae strain NBRC 107169.</title>
        <authorList>
            <person name="Sun Q."/>
            <person name="Mori K."/>
        </authorList>
    </citation>
    <scope>NUCLEOTIDE SEQUENCE</scope>
    <source>
        <strain evidence="2">NBRC 107169</strain>
    </source>
</reference>
<reference evidence="2" key="1">
    <citation type="journal article" date="2014" name="Int. J. Syst. Evol. Microbiol.">
        <title>Complete genome of a new Firmicutes species belonging to the dominant human colonic microbiota ('Ruminococcus bicirculans') reveals two chromosomes and a selective capacity to utilize plant glucans.</title>
        <authorList>
            <consortium name="NISC Comparative Sequencing Program"/>
            <person name="Wegmann U."/>
            <person name="Louis P."/>
            <person name="Goesmann A."/>
            <person name="Henrissat B."/>
            <person name="Duncan S.H."/>
            <person name="Flint H.J."/>
        </authorList>
    </citation>
    <scope>NUCLEOTIDE SEQUENCE</scope>
    <source>
        <strain evidence="2">NBRC 107169</strain>
    </source>
</reference>